<dbReference type="Proteomes" id="UP000236291">
    <property type="component" value="Unassembled WGS sequence"/>
</dbReference>
<evidence type="ECO:0000313" key="2">
    <source>
        <dbReference type="Proteomes" id="UP000236291"/>
    </source>
</evidence>
<evidence type="ECO:0000313" key="1">
    <source>
        <dbReference type="EMBL" id="PNX61715.1"/>
    </source>
</evidence>
<sequence>MVPKACSFNAGLRTFPSLKMKSQFLRSSSFSSEFHGKKPLFRVNRSIPRRVNSQISVSAAPK</sequence>
<dbReference type="EMBL" id="ASHM01085950">
    <property type="protein sequence ID" value="PNX61715.1"/>
    <property type="molecule type" value="Genomic_DNA"/>
</dbReference>
<organism evidence="1 2">
    <name type="scientific">Trifolium pratense</name>
    <name type="common">Red clover</name>
    <dbReference type="NCBI Taxonomy" id="57577"/>
    <lineage>
        <taxon>Eukaryota</taxon>
        <taxon>Viridiplantae</taxon>
        <taxon>Streptophyta</taxon>
        <taxon>Embryophyta</taxon>
        <taxon>Tracheophyta</taxon>
        <taxon>Spermatophyta</taxon>
        <taxon>Magnoliopsida</taxon>
        <taxon>eudicotyledons</taxon>
        <taxon>Gunneridae</taxon>
        <taxon>Pentapetalae</taxon>
        <taxon>rosids</taxon>
        <taxon>fabids</taxon>
        <taxon>Fabales</taxon>
        <taxon>Fabaceae</taxon>
        <taxon>Papilionoideae</taxon>
        <taxon>50 kb inversion clade</taxon>
        <taxon>NPAAA clade</taxon>
        <taxon>Hologalegina</taxon>
        <taxon>IRL clade</taxon>
        <taxon>Trifolieae</taxon>
        <taxon>Trifolium</taxon>
    </lineage>
</organism>
<reference evidence="1 2" key="2">
    <citation type="journal article" date="2017" name="Front. Plant Sci.">
        <title>Gene Classification and Mining of Molecular Markers Useful in Red Clover (Trifolium pratense) Breeding.</title>
        <authorList>
            <person name="Istvanek J."/>
            <person name="Dluhosova J."/>
            <person name="Dluhos P."/>
            <person name="Patkova L."/>
            <person name="Nedelnik J."/>
            <person name="Repkova J."/>
        </authorList>
    </citation>
    <scope>NUCLEOTIDE SEQUENCE [LARGE SCALE GENOMIC DNA]</scope>
    <source>
        <strain evidence="2">cv. Tatra</strain>
        <tissue evidence="1">Young leaves</tissue>
    </source>
</reference>
<gene>
    <name evidence="1" type="ORF">L195_g052599</name>
</gene>
<protein>
    <submittedName>
        <fullName evidence="1">Thioredoxin-like 1-1 chloroplastic-like</fullName>
    </submittedName>
</protein>
<dbReference type="ExpressionAtlas" id="A0A2K3K603">
    <property type="expression patterns" value="baseline"/>
</dbReference>
<name>A0A2K3K603_TRIPR</name>
<reference evidence="1 2" key="1">
    <citation type="journal article" date="2014" name="Am. J. Bot.">
        <title>Genome assembly and annotation for red clover (Trifolium pratense; Fabaceae).</title>
        <authorList>
            <person name="Istvanek J."/>
            <person name="Jaros M."/>
            <person name="Krenek A."/>
            <person name="Repkova J."/>
        </authorList>
    </citation>
    <scope>NUCLEOTIDE SEQUENCE [LARGE SCALE GENOMIC DNA]</scope>
    <source>
        <strain evidence="2">cv. Tatra</strain>
        <tissue evidence="1">Young leaves</tissue>
    </source>
</reference>
<dbReference type="AlphaFoldDB" id="A0A2K3K603"/>
<accession>A0A2K3K603</accession>
<comment type="caution">
    <text evidence="1">The sequence shown here is derived from an EMBL/GenBank/DDBJ whole genome shotgun (WGS) entry which is preliminary data.</text>
</comment>
<feature type="non-terminal residue" evidence="1">
    <location>
        <position position="62"/>
    </location>
</feature>
<proteinExistence type="predicted"/>